<accession>A0A0B4D1Z0</accession>
<organism evidence="1 2">
    <name type="scientific">Brevundimonas nasdae</name>
    <dbReference type="NCBI Taxonomy" id="172043"/>
    <lineage>
        <taxon>Bacteria</taxon>
        <taxon>Pseudomonadati</taxon>
        <taxon>Pseudomonadota</taxon>
        <taxon>Alphaproteobacteria</taxon>
        <taxon>Caulobacterales</taxon>
        <taxon>Caulobacteraceae</taxon>
        <taxon>Brevundimonas</taxon>
    </lineage>
</organism>
<proteinExistence type="predicted"/>
<evidence type="ECO:0000313" key="2">
    <source>
        <dbReference type="Proteomes" id="UP000031166"/>
    </source>
</evidence>
<dbReference type="AlphaFoldDB" id="A0A0B4D1Z0"/>
<evidence type="ECO:0000313" key="1">
    <source>
        <dbReference type="EMBL" id="KIC60711.1"/>
    </source>
</evidence>
<name>A0A0B4D1Z0_9CAUL</name>
<reference evidence="1 2" key="1">
    <citation type="submission" date="2014-12" db="EMBL/GenBank/DDBJ databases">
        <title>Genome sequencing of Brevundimonas nasdae TPW30.</title>
        <authorList>
            <person name="Tan P.W."/>
            <person name="Chan K.-G."/>
        </authorList>
    </citation>
    <scope>NUCLEOTIDE SEQUENCE [LARGE SCALE GENOMIC DNA]</scope>
    <source>
        <strain evidence="1 2">TPW30</strain>
    </source>
</reference>
<comment type="caution">
    <text evidence="1">The sequence shown here is derived from an EMBL/GenBank/DDBJ whole genome shotgun (WGS) entry which is preliminary data.</text>
</comment>
<dbReference type="EMBL" id="JWSY01000003">
    <property type="protein sequence ID" value="KIC60711.1"/>
    <property type="molecule type" value="Genomic_DNA"/>
</dbReference>
<gene>
    <name evidence="1" type="ORF">RM53_00980</name>
</gene>
<sequence length="69" mass="8040">MAEFDPFFLQDFITPSQTCNPLIGSRFDLRISRVCKILIDQMICAVEQEYVPPTSHHRKVSWRTMSNGH</sequence>
<dbReference type="Proteomes" id="UP000031166">
    <property type="component" value="Unassembled WGS sequence"/>
</dbReference>
<dbReference type="STRING" id="172043.RM53_00980"/>
<protein>
    <submittedName>
        <fullName evidence="1">Uncharacterized protein</fullName>
    </submittedName>
</protein>